<dbReference type="Pfam" id="PF00206">
    <property type="entry name" value="Lyase_1"/>
    <property type="match status" value="1"/>
</dbReference>
<name>F2JGT7_CELLD</name>
<dbReference type="Gene3D" id="1.10.275.10">
    <property type="entry name" value="Fumarase/aspartase (N-terminal domain)"/>
    <property type="match status" value="1"/>
</dbReference>
<dbReference type="RefSeq" id="WP_013657472.1">
    <property type="nucleotide sequence ID" value="NC_015275.1"/>
</dbReference>
<dbReference type="InterPro" id="IPR029419">
    <property type="entry name" value="Arg_succ_lyase_C"/>
</dbReference>
<keyword evidence="10" id="KW-1185">Reference proteome</keyword>
<evidence type="ECO:0000256" key="3">
    <source>
        <dbReference type="ARBA" id="ARBA00022571"/>
    </source>
</evidence>
<evidence type="ECO:0000256" key="6">
    <source>
        <dbReference type="HAMAP-Rule" id="MF_00006"/>
    </source>
</evidence>
<keyword evidence="5 6" id="KW-0456">Lyase</keyword>
<gene>
    <name evidence="6" type="primary">argH</name>
    <name evidence="9" type="ordered locus">Clole_2473</name>
</gene>
<accession>F2JGT7</accession>
<dbReference type="GO" id="GO:0004056">
    <property type="term" value="F:argininosuccinate lyase activity"/>
    <property type="evidence" value="ECO:0007669"/>
    <property type="project" value="UniProtKB-UniRule"/>
</dbReference>
<evidence type="ECO:0000259" key="8">
    <source>
        <dbReference type="Pfam" id="PF14698"/>
    </source>
</evidence>
<protein>
    <recommendedName>
        <fullName evidence="2 6">Argininosuccinate lyase</fullName>
        <shortName evidence="6">ASAL</shortName>
        <ecNumber evidence="2 6">4.3.2.1</ecNumber>
    </recommendedName>
    <alternativeName>
        <fullName evidence="6">Arginosuccinase</fullName>
    </alternativeName>
</protein>
<organism evidence="9 10">
    <name type="scientific">Cellulosilyticum lentocellum (strain ATCC 49066 / DSM 5427 / NCIMB 11756 / RHM5)</name>
    <name type="common">Clostridium lentocellum</name>
    <dbReference type="NCBI Taxonomy" id="642492"/>
    <lineage>
        <taxon>Bacteria</taxon>
        <taxon>Bacillati</taxon>
        <taxon>Bacillota</taxon>
        <taxon>Clostridia</taxon>
        <taxon>Lachnospirales</taxon>
        <taxon>Cellulosilyticaceae</taxon>
        <taxon>Cellulosilyticum</taxon>
    </lineage>
</organism>
<dbReference type="Gene3D" id="1.10.40.30">
    <property type="entry name" value="Fumarase/aspartase (C-terminal domain)"/>
    <property type="match status" value="1"/>
</dbReference>
<dbReference type="FunFam" id="1.10.275.10:FF:000002">
    <property type="entry name" value="Argininosuccinate lyase"/>
    <property type="match status" value="1"/>
</dbReference>
<dbReference type="Proteomes" id="UP000008467">
    <property type="component" value="Chromosome"/>
</dbReference>
<keyword evidence="4 6" id="KW-0028">Amino-acid biosynthesis</keyword>
<dbReference type="InterPro" id="IPR009049">
    <property type="entry name" value="Argininosuccinate_lyase"/>
</dbReference>
<dbReference type="EMBL" id="CP002582">
    <property type="protein sequence ID" value="ADZ84179.1"/>
    <property type="molecule type" value="Genomic_DNA"/>
</dbReference>
<dbReference type="PANTHER" id="PTHR43814:SF1">
    <property type="entry name" value="ARGININOSUCCINATE LYASE"/>
    <property type="match status" value="1"/>
</dbReference>
<proteinExistence type="inferred from homology"/>
<dbReference type="AlphaFoldDB" id="F2JGT7"/>
<dbReference type="GO" id="GO:0005829">
    <property type="term" value="C:cytosol"/>
    <property type="evidence" value="ECO:0007669"/>
    <property type="project" value="TreeGrafter"/>
</dbReference>
<dbReference type="GO" id="GO:0042450">
    <property type="term" value="P:L-arginine biosynthetic process via ornithine"/>
    <property type="evidence" value="ECO:0007669"/>
    <property type="project" value="UniProtKB-UniRule"/>
</dbReference>
<reference evidence="9 10" key="1">
    <citation type="journal article" date="2011" name="J. Bacteriol.">
        <title>Complete genome sequence of the cellulose-degrading bacterium Cellulosilyticum lentocellum.</title>
        <authorList>
            <consortium name="US DOE Joint Genome Institute"/>
            <person name="Miller D.A."/>
            <person name="Suen G."/>
            <person name="Bruce D."/>
            <person name="Copeland A."/>
            <person name="Cheng J.F."/>
            <person name="Detter C."/>
            <person name="Goodwin L.A."/>
            <person name="Han C.S."/>
            <person name="Hauser L.J."/>
            <person name="Land M.L."/>
            <person name="Lapidus A."/>
            <person name="Lucas S."/>
            <person name="Meincke L."/>
            <person name="Pitluck S."/>
            <person name="Tapia R."/>
            <person name="Teshima H."/>
            <person name="Woyke T."/>
            <person name="Fox B.G."/>
            <person name="Angert E.R."/>
            <person name="Currie C.R."/>
        </authorList>
    </citation>
    <scope>NUCLEOTIDE SEQUENCE [LARGE SCALE GENOMIC DNA]</scope>
    <source>
        <strain evidence="10">ATCC 49066 / DSM 5427 / NCIMB 11756 / RHM5</strain>
    </source>
</reference>
<dbReference type="InterPro" id="IPR000362">
    <property type="entry name" value="Fumarate_lyase_fam"/>
</dbReference>
<evidence type="ECO:0000313" key="9">
    <source>
        <dbReference type="EMBL" id="ADZ84179.1"/>
    </source>
</evidence>
<dbReference type="InterPro" id="IPR020557">
    <property type="entry name" value="Fumarate_lyase_CS"/>
</dbReference>
<feature type="domain" description="Argininosuccinate lyase C-terminal" evidence="8">
    <location>
        <begin position="363"/>
        <end position="431"/>
    </location>
</feature>
<dbReference type="HOGENOM" id="CLU_027272_2_3_9"/>
<evidence type="ECO:0000259" key="7">
    <source>
        <dbReference type="Pfam" id="PF00206"/>
    </source>
</evidence>
<evidence type="ECO:0000256" key="2">
    <source>
        <dbReference type="ARBA" id="ARBA00012338"/>
    </source>
</evidence>
<dbReference type="Pfam" id="PF14698">
    <property type="entry name" value="ASL_C2"/>
    <property type="match status" value="1"/>
</dbReference>
<keyword evidence="6" id="KW-0963">Cytoplasm</keyword>
<comment type="pathway">
    <text evidence="1 6">Amino-acid biosynthesis; L-arginine biosynthesis; L-arginine from L-ornithine and carbamoyl phosphate: step 3/3.</text>
</comment>
<dbReference type="HAMAP" id="MF_00006">
    <property type="entry name" value="Arg_succ_lyase"/>
    <property type="match status" value="1"/>
</dbReference>
<dbReference type="FunFam" id="1.10.40.30:FF:000001">
    <property type="entry name" value="Argininosuccinate lyase"/>
    <property type="match status" value="1"/>
</dbReference>
<sequence length="456" mass="51628">MKLWGGRFAKETDQLTDHFNSSISFDQRLYKQDIIGSIAHVAMLGAQNIISMAESDAIINGLNSLLEDIEKGDITFNEKMEDIHMNIEALLISRIGDVAKKMHTGRSRNDQVALDVRLYTRDEIITLKVMLKELMQTVIALAKDHTNTIMPGYTHLQRAQPITFAHHLMAYFEMFKRDFKRLEFTYENTNFLPLGSGALATTTYPLDRDAVAKSLDFNGICENSIDGVSDRDFCLDLLYTLSTLMMHLSRFSEEIILWSSHEFHFIELDDAYSTGSSIMPQKKNPDIAELVRGKTGRVYGNLMSLLTTMKGLPLAYNKDMQEDKERLFDSIDTLKMCLPIFTQMIKTMRVCKTNMYTAASGGFTNATDAADYLVKKGLAFRDAHEVIGKLVLHCVTTHTTLEELPLETYQMIHPIFDEDIYEAISLKTCVNERQVKGGPSEKAVTAHIKSAADWLQ</sequence>
<dbReference type="FunFam" id="1.20.200.10:FF:000002">
    <property type="entry name" value="Argininosuccinate lyase"/>
    <property type="match status" value="1"/>
</dbReference>
<dbReference type="Gene3D" id="1.20.200.10">
    <property type="entry name" value="Fumarase/aspartase (Central domain)"/>
    <property type="match status" value="1"/>
</dbReference>
<comment type="catalytic activity">
    <reaction evidence="6">
        <text>2-(N(omega)-L-arginino)succinate = fumarate + L-arginine</text>
        <dbReference type="Rhea" id="RHEA:24020"/>
        <dbReference type="ChEBI" id="CHEBI:29806"/>
        <dbReference type="ChEBI" id="CHEBI:32682"/>
        <dbReference type="ChEBI" id="CHEBI:57472"/>
        <dbReference type="EC" id="4.3.2.1"/>
    </reaction>
</comment>
<dbReference type="PRINTS" id="PR00149">
    <property type="entry name" value="FUMRATELYASE"/>
</dbReference>
<dbReference type="InterPro" id="IPR022761">
    <property type="entry name" value="Fumarate_lyase_N"/>
</dbReference>
<feature type="domain" description="Fumarate lyase N-terminal" evidence="7">
    <location>
        <begin position="6"/>
        <end position="300"/>
    </location>
</feature>
<dbReference type="InterPro" id="IPR008948">
    <property type="entry name" value="L-Aspartase-like"/>
</dbReference>
<dbReference type="SUPFAM" id="SSF48557">
    <property type="entry name" value="L-aspartase-like"/>
    <property type="match status" value="1"/>
</dbReference>
<comment type="subcellular location">
    <subcellularLocation>
        <location evidence="6">Cytoplasm</location>
    </subcellularLocation>
</comment>
<evidence type="ECO:0000256" key="1">
    <source>
        <dbReference type="ARBA" id="ARBA00004941"/>
    </source>
</evidence>
<dbReference type="KEGG" id="cle:Clole_2473"/>
<evidence type="ECO:0000313" key="10">
    <source>
        <dbReference type="Proteomes" id="UP000008467"/>
    </source>
</evidence>
<dbReference type="CDD" id="cd01359">
    <property type="entry name" value="Argininosuccinate_lyase"/>
    <property type="match status" value="1"/>
</dbReference>
<dbReference type="NCBIfam" id="TIGR00838">
    <property type="entry name" value="argH"/>
    <property type="match status" value="1"/>
</dbReference>
<comment type="similarity">
    <text evidence="6">Belongs to the lyase 1 family. Argininosuccinate lyase subfamily.</text>
</comment>
<evidence type="ECO:0000256" key="5">
    <source>
        <dbReference type="ARBA" id="ARBA00023239"/>
    </source>
</evidence>
<dbReference type="UniPathway" id="UPA00068">
    <property type="reaction ID" value="UER00114"/>
</dbReference>
<dbReference type="PROSITE" id="PS00163">
    <property type="entry name" value="FUMARATE_LYASES"/>
    <property type="match status" value="1"/>
</dbReference>
<evidence type="ECO:0000256" key="4">
    <source>
        <dbReference type="ARBA" id="ARBA00022605"/>
    </source>
</evidence>
<dbReference type="STRING" id="642492.Clole_2473"/>
<dbReference type="EC" id="4.3.2.1" evidence="2 6"/>
<dbReference type="PRINTS" id="PR00145">
    <property type="entry name" value="ARGSUCLYASE"/>
</dbReference>
<keyword evidence="3 6" id="KW-0055">Arginine biosynthesis</keyword>
<dbReference type="InterPro" id="IPR024083">
    <property type="entry name" value="Fumarase/histidase_N"/>
</dbReference>
<dbReference type="PANTHER" id="PTHR43814">
    <property type="entry name" value="ARGININOSUCCINATE LYASE"/>
    <property type="match status" value="1"/>
</dbReference>
<dbReference type="eggNOG" id="COG0165">
    <property type="taxonomic scope" value="Bacteria"/>
</dbReference>